<name>A0ABQ7AZP1_BRACR</name>
<reference evidence="1 2" key="1">
    <citation type="journal article" date="2020" name="BMC Genomics">
        <title>Intraspecific diversification of the crop wild relative Brassica cretica Lam. using demographic model selection.</title>
        <authorList>
            <person name="Kioukis A."/>
            <person name="Michalopoulou V.A."/>
            <person name="Briers L."/>
            <person name="Pirintsos S."/>
            <person name="Studholme D.J."/>
            <person name="Pavlidis P."/>
            <person name="Sarris P.F."/>
        </authorList>
    </citation>
    <scope>NUCLEOTIDE SEQUENCE [LARGE SCALE GENOMIC DNA]</scope>
    <source>
        <strain evidence="2">cv. PFS-1207/04</strain>
    </source>
</reference>
<proteinExistence type="predicted"/>
<dbReference type="Proteomes" id="UP000266723">
    <property type="component" value="Unassembled WGS sequence"/>
</dbReference>
<protein>
    <recommendedName>
        <fullName evidence="3">BRX domain-containing protein</fullName>
    </recommendedName>
</protein>
<evidence type="ECO:0000313" key="1">
    <source>
        <dbReference type="EMBL" id="KAF3519650.1"/>
    </source>
</evidence>
<accession>A0ABQ7AZP1</accession>
<dbReference type="EMBL" id="QGKV02001556">
    <property type="protein sequence ID" value="KAF3519650.1"/>
    <property type="molecule type" value="Genomic_DNA"/>
</dbReference>
<evidence type="ECO:0000313" key="2">
    <source>
        <dbReference type="Proteomes" id="UP000266723"/>
    </source>
</evidence>
<keyword evidence="2" id="KW-1185">Reference proteome</keyword>
<sequence>MHLWDPDEREGFGCEIRRPRLKQRHKIRRFKDQEEAAYWFCDIERKRKVEVDEGALLDLSIGARFLEIRQEGVIISRRISAATASSAVSLPPRLPPPLCLIKCLTEAAWLWLLCWVYCILFA</sequence>
<evidence type="ECO:0008006" key="3">
    <source>
        <dbReference type="Google" id="ProtNLM"/>
    </source>
</evidence>
<organism evidence="1 2">
    <name type="scientific">Brassica cretica</name>
    <name type="common">Mustard</name>
    <dbReference type="NCBI Taxonomy" id="69181"/>
    <lineage>
        <taxon>Eukaryota</taxon>
        <taxon>Viridiplantae</taxon>
        <taxon>Streptophyta</taxon>
        <taxon>Embryophyta</taxon>
        <taxon>Tracheophyta</taxon>
        <taxon>Spermatophyta</taxon>
        <taxon>Magnoliopsida</taxon>
        <taxon>eudicotyledons</taxon>
        <taxon>Gunneridae</taxon>
        <taxon>Pentapetalae</taxon>
        <taxon>rosids</taxon>
        <taxon>malvids</taxon>
        <taxon>Brassicales</taxon>
        <taxon>Brassicaceae</taxon>
        <taxon>Brassiceae</taxon>
        <taxon>Brassica</taxon>
    </lineage>
</organism>
<comment type="caution">
    <text evidence="1">The sequence shown here is derived from an EMBL/GenBank/DDBJ whole genome shotgun (WGS) entry which is preliminary data.</text>
</comment>
<gene>
    <name evidence="1" type="ORF">DY000_02058973</name>
</gene>